<dbReference type="EMBL" id="AUZX01015743">
    <property type="protein sequence ID" value="EQD28122.1"/>
    <property type="molecule type" value="Genomic_DNA"/>
</dbReference>
<dbReference type="PROSITE" id="PS00632">
    <property type="entry name" value="RIBOSOMAL_S4"/>
    <property type="match status" value="1"/>
</dbReference>
<dbReference type="InterPro" id="IPR001912">
    <property type="entry name" value="Ribosomal_uS4_N"/>
</dbReference>
<dbReference type="SUPFAM" id="SSF55174">
    <property type="entry name" value="Alpha-L RNA-binding motif"/>
    <property type="match status" value="1"/>
</dbReference>
<protein>
    <recommendedName>
        <fullName evidence="6">30S ribosomal protein S4</fullName>
    </recommendedName>
</protein>
<dbReference type="Gene3D" id="3.10.290.10">
    <property type="entry name" value="RNA-binding S4 domain"/>
    <property type="match status" value="1"/>
</dbReference>
<dbReference type="GO" id="GO:0006412">
    <property type="term" value="P:translation"/>
    <property type="evidence" value="ECO:0007669"/>
    <property type="project" value="InterPro"/>
</dbReference>
<dbReference type="SMART" id="SM00363">
    <property type="entry name" value="S4"/>
    <property type="match status" value="1"/>
</dbReference>
<evidence type="ECO:0000256" key="5">
    <source>
        <dbReference type="ARBA" id="ARBA00023274"/>
    </source>
</evidence>
<evidence type="ECO:0000259" key="7">
    <source>
        <dbReference type="SMART" id="SM00363"/>
    </source>
</evidence>
<dbReference type="GO" id="GO:0042274">
    <property type="term" value="P:ribosomal small subunit biogenesis"/>
    <property type="evidence" value="ECO:0007669"/>
    <property type="project" value="TreeGrafter"/>
</dbReference>
<dbReference type="PANTHER" id="PTHR11831">
    <property type="entry name" value="30S 40S RIBOSOMAL PROTEIN"/>
    <property type="match status" value="1"/>
</dbReference>
<keyword evidence="3" id="KW-0694">RNA-binding</keyword>
<dbReference type="InterPro" id="IPR022802">
    <property type="entry name" value="Ribosomal_uS4_arc"/>
</dbReference>
<dbReference type="InterPro" id="IPR002942">
    <property type="entry name" value="S4_RNA-bd"/>
</dbReference>
<reference evidence="9" key="2">
    <citation type="journal article" date="2014" name="ISME J.">
        <title>Microbial stratification in low pH oxic and suboxic macroscopic growths along an acid mine drainage.</title>
        <authorList>
            <person name="Mendez-Garcia C."/>
            <person name="Mesa V."/>
            <person name="Sprenger R.R."/>
            <person name="Richter M."/>
            <person name="Diez M.S."/>
            <person name="Solano J."/>
            <person name="Bargiela R."/>
            <person name="Golyshina O.V."/>
            <person name="Manteca A."/>
            <person name="Ramos J.L."/>
            <person name="Gallego J.R."/>
            <person name="Llorente I."/>
            <person name="Martins Dos Santos V.A."/>
            <person name="Jensen O.N."/>
            <person name="Pelaez A.I."/>
            <person name="Sanchez J."/>
            <person name="Ferrer M."/>
        </authorList>
    </citation>
    <scope>NUCLEOTIDE SEQUENCE</scope>
</reference>
<dbReference type="InterPro" id="IPR022801">
    <property type="entry name" value="Ribosomal_uS4"/>
</dbReference>
<name>T0Y8K7_9ZZZZ</name>
<dbReference type="GO" id="GO:0003735">
    <property type="term" value="F:structural constituent of ribosome"/>
    <property type="evidence" value="ECO:0007669"/>
    <property type="project" value="InterPro"/>
</dbReference>
<comment type="similarity">
    <text evidence="1">Belongs to the universal ribosomal protein uS4 family.</text>
</comment>
<evidence type="ECO:0000256" key="6">
    <source>
        <dbReference type="ARBA" id="ARBA00035522"/>
    </source>
</evidence>
<evidence type="ECO:0000256" key="4">
    <source>
        <dbReference type="ARBA" id="ARBA00022980"/>
    </source>
</evidence>
<feature type="domain" description="RNA-binding S4" evidence="7">
    <location>
        <begin position="106"/>
        <end position="159"/>
    </location>
</feature>
<dbReference type="HAMAP" id="MF_01306_A">
    <property type="entry name" value="Ribosomal_uS4_A"/>
    <property type="match status" value="1"/>
</dbReference>
<dbReference type="GO" id="GO:0019843">
    <property type="term" value="F:rRNA binding"/>
    <property type="evidence" value="ECO:0007669"/>
    <property type="project" value="UniProtKB-KW"/>
</dbReference>
<dbReference type="SMART" id="SM01390">
    <property type="entry name" value="Ribosomal_S4"/>
    <property type="match status" value="1"/>
</dbReference>
<organism evidence="9">
    <name type="scientific">mine drainage metagenome</name>
    <dbReference type="NCBI Taxonomy" id="410659"/>
    <lineage>
        <taxon>unclassified sequences</taxon>
        <taxon>metagenomes</taxon>
        <taxon>ecological metagenomes</taxon>
    </lineage>
</organism>
<gene>
    <name evidence="9" type="ORF">B1A_21301</name>
</gene>
<dbReference type="NCBIfam" id="NF003139">
    <property type="entry name" value="PRK04051.1"/>
    <property type="match status" value="1"/>
</dbReference>
<evidence type="ECO:0000313" key="9">
    <source>
        <dbReference type="EMBL" id="EQD28122.1"/>
    </source>
</evidence>
<dbReference type="CDD" id="cd00165">
    <property type="entry name" value="S4"/>
    <property type="match status" value="1"/>
</dbReference>
<dbReference type="InterPro" id="IPR036986">
    <property type="entry name" value="S4_RNA-bd_sf"/>
</dbReference>
<evidence type="ECO:0000256" key="1">
    <source>
        <dbReference type="ARBA" id="ARBA00007465"/>
    </source>
</evidence>
<evidence type="ECO:0000256" key="2">
    <source>
        <dbReference type="ARBA" id="ARBA00022730"/>
    </source>
</evidence>
<sequence>MGDPKFSKKTYSTPRHPWEKERIEAEREIVIRYGLKNKRELWKGMAMLDSMRTQARQLQPKIRTKDPSAIKQLNALTTRLERYNISKSSGSLDDILSLNLDNVLERRLQTLVFRKSLAKTIDQARQLITHGHIAMNGRRVTIPGILVEQSEEDSIQYYE</sequence>
<keyword evidence="4 9" id="KW-0689">Ribosomal protein</keyword>
<dbReference type="AlphaFoldDB" id="T0Y8K7"/>
<proteinExistence type="inferred from homology"/>
<dbReference type="PROSITE" id="PS50889">
    <property type="entry name" value="S4"/>
    <property type="match status" value="1"/>
</dbReference>
<feature type="non-terminal residue" evidence="9">
    <location>
        <position position="159"/>
    </location>
</feature>
<dbReference type="InterPro" id="IPR018079">
    <property type="entry name" value="Ribosomal_uS4_CS"/>
</dbReference>
<feature type="domain" description="Small ribosomal subunit protein uS4 N-terminal" evidence="8">
    <location>
        <begin position="5"/>
        <end position="105"/>
    </location>
</feature>
<evidence type="ECO:0000256" key="3">
    <source>
        <dbReference type="ARBA" id="ARBA00022884"/>
    </source>
</evidence>
<reference evidence="9" key="1">
    <citation type="submission" date="2013-08" db="EMBL/GenBank/DDBJ databases">
        <authorList>
            <person name="Mendez C."/>
            <person name="Richter M."/>
            <person name="Ferrer M."/>
            <person name="Sanchez J."/>
        </authorList>
    </citation>
    <scope>NUCLEOTIDE SEQUENCE</scope>
</reference>
<accession>T0Y8K7</accession>
<comment type="caution">
    <text evidence="9">The sequence shown here is derived from an EMBL/GenBank/DDBJ whole genome shotgun (WGS) entry which is preliminary data.</text>
</comment>
<dbReference type="PANTHER" id="PTHR11831:SF5">
    <property type="entry name" value="40S RIBOSOMAL PROTEIN S9"/>
    <property type="match status" value="1"/>
</dbReference>
<keyword evidence="5" id="KW-0687">Ribonucleoprotein</keyword>
<dbReference type="Pfam" id="PF01479">
    <property type="entry name" value="S4"/>
    <property type="match status" value="1"/>
</dbReference>
<dbReference type="NCBIfam" id="TIGR01018">
    <property type="entry name" value="uS4_arch"/>
    <property type="match status" value="1"/>
</dbReference>
<dbReference type="GO" id="GO:0015935">
    <property type="term" value="C:small ribosomal subunit"/>
    <property type="evidence" value="ECO:0007669"/>
    <property type="project" value="InterPro"/>
</dbReference>
<evidence type="ECO:0000259" key="8">
    <source>
        <dbReference type="SMART" id="SM01390"/>
    </source>
</evidence>
<dbReference type="InterPro" id="IPR005710">
    <property type="entry name" value="Ribosomal_uS4_euk/arc"/>
</dbReference>
<keyword evidence="2" id="KW-0699">rRNA-binding</keyword>